<dbReference type="Proteomes" id="UP000244225">
    <property type="component" value="Unassembled WGS sequence"/>
</dbReference>
<evidence type="ECO:0000256" key="1">
    <source>
        <dbReference type="ARBA" id="ARBA00005953"/>
    </source>
</evidence>
<dbReference type="SUPFAM" id="SSF54637">
    <property type="entry name" value="Thioesterase/thiol ester dehydrase-isomerase"/>
    <property type="match status" value="1"/>
</dbReference>
<dbReference type="RefSeq" id="WP_108211890.1">
    <property type="nucleotide sequence ID" value="NZ_QBKI01000005.1"/>
</dbReference>
<organism evidence="3 4">
    <name type="scientific">Pontibacter mucosus</name>
    <dbReference type="NCBI Taxonomy" id="1649266"/>
    <lineage>
        <taxon>Bacteria</taxon>
        <taxon>Pseudomonadati</taxon>
        <taxon>Bacteroidota</taxon>
        <taxon>Cytophagia</taxon>
        <taxon>Cytophagales</taxon>
        <taxon>Hymenobacteraceae</taxon>
        <taxon>Pontibacter</taxon>
    </lineage>
</organism>
<dbReference type="CDD" id="cd00586">
    <property type="entry name" value="4HBT"/>
    <property type="match status" value="1"/>
</dbReference>
<keyword evidence="4" id="KW-1185">Reference proteome</keyword>
<dbReference type="InterPro" id="IPR029069">
    <property type="entry name" value="HotDog_dom_sf"/>
</dbReference>
<evidence type="ECO:0000313" key="4">
    <source>
        <dbReference type="Proteomes" id="UP000244225"/>
    </source>
</evidence>
<dbReference type="EMBL" id="QBKI01000005">
    <property type="protein sequence ID" value="PTX18841.1"/>
    <property type="molecule type" value="Genomic_DNA"/>
</dbReference>
<dbReference type="PANTHER" id="PTHR31793:SF27">
    <property type="entry name" value="NOVEL THIOESTERASE SUPERFAMILY DOMAIN AND SAPOSIN A-TYPE DOMAIN CONTAINING PROTEIN (0610012H03RIK)"/>
    <property type="match status" value="1"/>
</dbReference>
<dbReference type="GO" id="GO:0047617">
    <property type="term" value="F:fatty acyl-CoA hydrolase activity"/>
    <property type="evidence" value="ECO:0007669"/>
    <property type="project" value="TreeGrafter"/>
</dbReference>
<evidence type="ECO:0000256" key="2">
    <source>
        <dbReference type="ARBA" id="ARBA00022801"/>
    </source>
</evidence>
<comment type="caution">
    <text evidence="3">The sequence shown here is derived from an EMBL/GenBank/DDBJ whole genome shotgun (WGS) entry which is preliminary data.</text>
</comment>
<sequence length="169" mass="19757">MKETTSIAQQLESKARIRFEDCDPFGHLNNGRYIDYFMNAREDQLREHYQLDIYQHMQQTGNVWVVASSQVAYLQEVKLNEEVIIRTNLRWFTESDLFMEGLMLHPETGRVKAAVWLRFAYLNVRKGIKATHEPQLAELFEAAAVKGAGKPDQYFEERVRELRTMAVAD</sequence>
<dbReference type="PANTHER" id="PTHR31793">
    <property type="entry name" value="4-HYDROXYBENZOYL-COA THIOESTERASE FAMILY MEMBER"/>
    <property type="match status" value="1"/>
</dbReference>
<keyword evidence="2 3" id="KW-0378">Hydrolase</keyword>
<dbReference type="OrthoDB" id="9791529at2"/>
<protein>
    <submittedName>
        <fullName evidence="3">Acyl-CoA thioester hydrolase</fullName>
    </submittedName>
</protein>
<dbReference type="Pfam" id="PF13279">
    <property type="entry name" value="4HBT_2"/>
    <property type="match status" value="1"/>
</dbReference>
<dbReference type="InterPro" id="IPR050563">
    <property type="entry name" value="4-hydroxybenzoyl-CoA_TE"/>
</dbReference>
<reference evidence="3 4" key="1">
    <citation type="submission" date="2018-04" db="EMBL/GenBank/DDBJ databases">
        <title>Genomic Encyclopedia of Archaeal and Bacterial Type Strains, Phase II (KMG-II): from individual species to whole genera.</title>
        <authorList>
            <person name="Goeker M."/>
        </authorList>
    </citation>
    <scope>NUCLEOTIDE SEQUENCE [LARGE SCALE GENOMIC DNA]</scope>
    <source>
        <strain evidence="3 4">DSM 100162</strain>
    </source>
</reference>
<accession>A0A2T5YHR4</accession>
<evidence type="ECO:0000313" key="3">
    <source>
        <dbReference type="EMBL" id="PTX18841.1"/>
    </source>
</evidence>
<comment type="similarity">
    <text evidence="1">Belongs to the 4-hydroxybenzoyl-CoA thioesterase family.</text>
</comment>
<proteinExistence type="inferred from homology"/>
<dbReference type="AlphaFoldDB" id="A0A2T5YHR4"/>
<name>A0A2T5YHR4_9BACT</name>
<gene>
    <name evidence="3" type="ORF">C8N40_105133</name>
</gene>
<dbReference type="Gene3D" id="3.10.129.10">
    <property type="entry name" value="Hotdog Thioesterase"/>
    <property type="match status" value="1"/>
</dbReference>